<dbReference type="GO" id="GO:0005886">
    <property type="term" value="C:plasma membrane"/>
    <property type="evidence" value="ECO:0007669"/>
    <property type="project" value="TreeGrafter"/>
</dbReference>
<evidence type="ECO:0000259" key="2">
    <source>
        <dbReference type="Pfam" id="PF13002"/>
    </source>
</evidence>
<dbReference type="PANTHER" id="PTHR11188:SF76">
    <property type="entry name" value="PROTEIN LDB19"/>
    <property type="match status" value="1"/>
</dbReference>
<dbReference type="InterPro" id="IPR014752">
    <property type="entry name" value="Arrestin-like_C"/>
</dbReference>
<feature type="domain" description="LDB19 N-terminal" evidence="2">
    <location>
        <begin position="110"/>
        <end position="294"/>
    </location>
</feature>
<organism evidence="3 4">
    <name type="scientific">Candida viswanathii</name>
    <dbReference type="NCBI Taxonomy" id="5486"/>
    <lineage>
        <taxon>Eukaryota</taxon>
        <taxon>Fungi</taxon>
        <taxon>Dikarya</taxon>
        <taxon>Ascomycota</taxon>
        <taxon>Saccharomycotina</taxon>
        <taxon>Pichiomycetes</taxon>
        <taxon>Debaryomycetaceae</taxon>
        <taxon>Candida/Lodderomyces clade</taxon>
        <taxon>Candida</taxon>
    </lineage>
</organism>
<proteinExistence type="predicted"/>
<keyword evidence="4" id="KW-1185">Reference proteome</keyword>
<feature type="compositionally biased region" description="Low complexity" evidence="1">
    <location>
        <begin position="307"/>
        <end position="346"/>
    </location>
</feature>
<dbReference type="PANTHER" id="PTHR11188">
    <property type="entry name" value="ARRESTIN DOMAIN CONTAINING PROTEIN"/>
    <property type="match status" value="1"/>
</dbReference>
<feature type="compositionally biased region" description="Low complexity" evidence="1">
    <location>
        <begin position="18"/>
        <end position="60"/>
    </location>
</feature>
<feature type="compositionally biased region" description="Acidic residues" evidence="1">
    <location>
        <begin position="353"/>
        <end position="363"/>
    </location>
</feature>
<dbReference type="SUPFAM" id="SSF81296">
    <property type="entry name" value="E set domains"/>
    <property type="match status" value="1"/>
</dbReference>
<feature type="region of interest" description="Disordered" evidence="1">
    <location>
        <begin position="299"/>
        <end position="371"/>
    </location>
</feature>
<dbReference type="Pfam" id="PF13002">
    <property type="entry name" value="LDB19"/>
    <property type="match status" value="1"/>
</dbReference>
<feature type="region of interest" description="Disordered" evidence="1">
    <location>
        <begin position="524"/>
        <end position="561"/>
    </location>
</feature>
<feature type="compositionally biased region" description="Polar residues" evidence="1">
    <location>
        <begin position="597"/>
        <end position="630"/>
    </location>
</feature>
<protein>
    <submittedName>
        <fullName evidence="3">Protein LDB19</fullName>
    </submittedName>
</protein>
<evidence type="ECO:0000313" key="4">
    <source>
        <dbReference type="Proteomes" id="UP000253472"/>
    </source>
</evidence>
<gene>
    <name evidence="3" type="primary">LDB19_1</name>
    <name evidence="3" type="ORF">Cantr_10448</name>
</gene>
<accession>A0A367YF40</accession>
<comment type="caution">
    <text evidence="3">The sequence shown here is derived from an EMBL/GenBank/DDBJ whole genome shotgun (WGS) entry which is preliminary data.</text>
</comment>
<feature type="compositionally biased region" description="Low complexity" evidence="1">
    <location>
        <begin position="532"/>
        <end position="545"/>
    </location>
</feature>
<dbReference type="GO" id="GO:0030674">
    <property type="term" value="F:protein-macromolecule adaptor activity"/>
    <property type="evidence" value="ECO:0007669"/>
    <property type="project" value="TreeGrafter"/>
</dbReference>
<evidence type="ECO:0000256" key="1">
    <source>
        <dbReference type="SAM" id="MobiDB-lite"/>
    </source>
</evidence>
<evidence type="ECO:0000313" key="3">
    <source>
        <dbReference type="EMBL" id="RCK64229.1"/>
    </source>
</evidence>
<dbReference type="InterPro" id="IPR050357">
    <property type="entry name" value="Arrestin_domain-protein"/>
</dbReference>
<dbReference type="EMBL" id="QLNQ01000023">
    <property type="protein sequence ID" value="RCK64229.1"/>
    <property type="molecule type" value="Genomic_DNA"/>
</dbReference>
<sequence length="670" mass="72481">MSLLARVLHLSSEKAALRRAAAAEQSSSSSSKPSTSTDSLTPTTSASSARSANTRSPASPQNTKKSTYSLSIKIESPPTILYGNPQESTGSIISGILKLENAETMDLENVTLALVQTMKYTKPFVLPNSSSVASCKDCTVRTNELARWDVLTANATFPPGEHAYPFSHLLPGSLPPSSKLGSSHSHSFIKYELKAVGRTAEGETKELVLPVNIARLVIRGPDRNSVRIFPPTEVTARAVLPNVIYPKATFPIELKIDNVVSASKQRRWRMRKLSWRIEENIKVKAHTCEKHAAKLQTAEKAYKKANSSKSNSKGSSSSSSMHHSTVTTNVSLIPSPSNQQQSSPTQALQDGIPDAEETEEDAGEHDMEEAIRSGPSHAHENFAEDFLNPIASSSSATTTTHHPALTVQPTIYTPHPVDMDKHLYLEETRTVSHGEIKSGWKSDFSGSGKIELVANISTVGCSTGMTNHIMTWSTEDAPIHMDTKFGANFSCDIDDPELGVFVNHTMIVEVVVAEELVHNVERKRSNSVVNLSPSKSQGSSSSGNDSDTKPTRSTEPIQMGVPTGAARVLRMQFKLPITERSGLGIAWDDEVPPTYEDVSNLSPPTYGEPSSSSATLSPVQSARTTPSQTPRLIIGRGDTPLMGSFELDGRTESIDSLVNHGKDNIQEFSL</sequence>
<feature type="region of interest" description="Disordered" evidence="1">
    <location>
        <begin position="587"/>
        <end position="639"/>
    </location>
</feature>
<dbReference type="AlphaFoldDB" id="A0A367YF40"/>
<dbReference type="STRING" id="5486.A0A367YF40"/>
<dbReference type="GO" id="GO:0005829">
    <property type="term" value="C:cytosol"/>
    <property type="evidence" value="ECO:0007669"/>
    <property type="project" value="TreeGrafter"/>
</dbReference>
<dbReference type="GO" id="GO:0031625">
    <property type="term" value="F:ubiquitin protein ligase binding"/>
    <property type="evidence" value="ECO:0007669"/>
    <property type="project" value="TreeGrafter"/>
</dbReference>
<dbReference type="GO" id="GO:0070086">
    <property type="term" value="P:ubiquitin-dependent endocytosis"/>
    <property type="evidence" value="ECO:0007669"/>
    <property type="project" value="TreeGrafter"/>
</dbReference>
<dbReference type="OrthoDB" id="3832628at2759"/>
<dbReference type="Proteomes" id="UP000253472">
    <property type="component" value="Unassembled WGS sequence"/>
</dbReference>
<dbReference type="InterPro" id="IPR014756">
    <property type="entry name" value="Ig_E-set"/>
</dbReference>
<reference evidence="3 4" key="1">
    <citation type="submission" date="2018-06" db="EMBL/GenBank/DDBJ databases">
        <title>Whole genome sequencing of Candida tropicalis (genome annotated by CSBL at Korea University).</title>
        <authorList>
            <person name="Ahn J."/>
        </authorList>
    </citation>
    <scope>NUCLEOTIDE SEQUENCE [LARGE SCALE GENOMIC DNA]</scope>
    <source>
        <strain evidence="3 4">ATCC 20962</strain>
    </source>
</reference>
<feature type="region of interest" description="Disordered" evidence="1">
    <location>
        <begin position="16"/>
        <end position="69"/>
    </location>
</feature>
<name>A0A367YF40_9ASCO</name>
<dbReference type="Gene3D" id="2.60.40.640">
    <property type="match status" value="1"/>
</dbReference>
<dbReference type="InterPro" id="IPR024391">
    <property type="entry name" value="LDB19_N"/>
</dbReference>